<dbReference type="PANTHER" id="PTHR11439:SF483">
    <property type="entry name" value="PEPTIDE SYNTHASE GLIP-LIKE, PUTATIVE (AFU_ORTHOLOGUE AFUA_3G12920)-RELATED"/>
    <property type="match status" value="1"/>
</dbReference>
<gene>
    <name evidence="5" type="ORF">SNAT2548_LOCUS28711</name>
</gene>
<organism evidence="5 6">
    <name type="scientific">Symbiodinium natans</name>
    <dbReference type="NCBI Taxonomy" id="878477"/>
    <lineage>
        <taxon>Eukaryota</taxon>
        <taxon>Sar</taxon>
        <taxon>Alveolata</taxon>
        <taxon>Dinophyceae</taxon>
        <taxon>Suessiales</taxon>
        <taxon>Symbiodiniaceae</taxon>
        <taxon>Symbiodinium</taxon>
    </lineage>
</organism>
<keyword evidence="2" id="KW-0812">Transmembrane</keyword>
<feature type="domain" description="SAP" evidence="4">
    <location>
        <begin position="700"/>
        <end position="734"/>
    </location>
</feature>
<feature type="transmembrane region" description="Helical" evidence="2">
    <location>
        <begin position="1941"/>
        <end position="1962"/>
    </location>
</feature>
<dbReference type="CDD" id="cd09272">
    <property type="entry name" value="RNase_HI_RT_Ty1"/>
    <property type="match status" value="1"/>
</dbReference>
<evidence type="ECO:0000313" key="5">
    <source>
        <dbReference type="EMBL" id="CAE7512900.1"/>
    </source>
</evidence>
<feature type="region of interest" description="Disordered" evidence="1">
    <location>
        <begin position="1277"/>
        <end position="1314"/>
    </location>
</feature>
<evidence type="ECO:0008006" key="7">
    <source>
        <dbReference type="Google" id="ProtNLM"/>
    </source>
</evidence>
<sequence length="2021" mass="222816">MGQAEQQLVNILQGVAQTQAAMTQTQAALTKFLQEQDSAKGSSSLKGRDLAKVLKQPPPLVAKNRDEELGAWPSWSWEFEQWLTVLDPAFTADLASIKAKGNNVITEAELSDEQKERSKLLYGILAGLLHDKGKRLLRSIGGQNGFEGYRSISADLMPSNRTRALALLQAINSWPTFENKHGIAQQLLKLEAAMNEYETLQRGGLTEDTKIAAVLRWVTGQLRQHVNVLVTDTTTYDEVRALVLRWDAAQQRWSHSVAQSYGLTVAQQPASSEAAPTVAPSSSASNAAPSVRRIELRSFDMTGLAFSGNSVHMVTAVPHYDMSSSDDDSDWVLCPGLCDPSAEGSSDSPSRGQHLEPMSEPFSVCAVSSQQSRHSRVILDSGADLSCLPRSFCTSGKAARSRPMSVQDAQGGSMKVHQERNVEFILTARDQEPVLIKERCIVADVVQPILSMGRLIHQGWFPSKDSEGLHLCHERGSIEVPVGFKGHSLVVDAVIRRIDGEDVEQHVRAYTANVSEDLSSMSFGWQIMASGHLAWRGMSERFVDPTYMTPENRLMFRTTLVRQAGRWIVLEQCVDISELDDLEAQAVPNPCEMIVVMSSSAEPTAEFGVFDAGDGRFELSDLGPPDAAAANFWGDTDAYDDVEVPDALIEASEEVEAGVGPLHEGGPDSVLQPVMPDAQEVAPAVESPPEEVVVDEVRLSVQSAMNALRAGCRSLGLATSGSRLKLFSRLKGYVERQRLSLSMELADDAANLAVRDPHVQAQPRVPSLLEQRLHEVTHTPYQPWCPHCTVMKAMPDRHEELKERGPRDIPSVSFDFMYTGYDMQEPQEPSEAAGPGNDDNLCCLVAHDTDTGSILCVPCVSKGDARYLGAELMRFCQNLGHVELELRTLSLQNVVVAARHRLGLRTVVRNAPVGSHQAKGYVEKAVHSVRSLANVLLDMVRAKSTLDIGVAHPLFSWAFTHSAWILNRFRVLGGLTAYERTHHSRYCGKLVPFGEPVYAQVIPRRKGNPKWILSIFLSKSVSNDMYIVASKTGVRLCRSVRRTGLEWSKDKSLFEGLKGLPWDFSSGVVGTRFVPLPKYRKPQTPATPTVPAVPVIENSAALDEAASDPPSTPARTPLYTPDLSEGNAVTPMSPIVHDPLQAAPRTPPLARSVAPPASVAPATGVPRTPAAEVMNPALSFPQPGTPEHELPPLGPILEDEMLADEIGRDDDNPRASKAPRIRAVTFGKFSFDVNDDLLDRNASEWQDATTYVSMIDSAQASGELGVDAFHETEIDGFEPGQDHVLSQGDRTQEKAGTADESNASALWFPDTGHGEPELSESELWSLDRLADDCELNRLLKKGVLRQASSSEEGSDMKRLSSKFVRTWRRKKKGGKAMFLRRSRLVAREFRWLEADKEGLFSPSTATDIVRLLPALFVSWSQSKPGEQYALLALDIKDAYLEVCQEEPLMCGLPSDYDGDLRYSFVFEKMIPGQRNGSQRWFSHYIDFLRANLQVEQCLECPAVLRTEHGPAMVHVDDSLTLAPLTWIHSAFLPLIKSRFECTYEVAMQVGDTFDFLKRKHTITEHGILIEMPKSYIKQMAETLGVNYSHSWKHKSPCHPDLLGADTSPALDEAKASKFRSAVGIGLYISADRYDVCFAVRMLSAYMQNPTELAWRCAIRMVQYLVTTQDYATLVKPGPPGTSILSPNAGGSHLLEVYSDADWSGNKKHRRSIGSASYTFDGACVYHSCRTQKVVSLSSMESEWYAAISSTCQGVYLQAVIRFLTCEDCILVVRLDNAAARQFGHRQGVGRAKHIQGRLLWLQSWVQQKLVRLLAVPTALNLGDLSTKSLSSTRLRGLLFLHGFVSGSTLEPIGQEEYEEIYLKNLVRERVHRVIKTSNIKQTLMIALLTSLPQGTLGLETMPTSTTKVLFFCALVCFTGGMTFRALSLFKALEVDVAKISFAVSGEQMALNVLVIVLTMMAMVQETWFDTWLCFGLLLVIWVAKNEIAVLHAAMKEKDSQIADLTAAAEPSPELEDVPKYV</sequence>
<accession>A0A812TA31</accession>
<reference evidence="5" key="1">
    <citation type="submission" date="2021-02" db="EMBL/GenBank/DDBJ databases">
        <authorList>
            <person name="Dougan E. K."/>
            <person name="Rhodes N."/>
            <person name="Thang M."/>
            <person name="Chan C."/>
        </authorList>
    </citation>
    <scope>NUCLEOTIDE SEQUENCE</scope>
</reference>
<feature type="region of interest" description="Disordered" evidence="1">
    <location>
        <begin position="1143"/>
        <end position="1162"/>
    </location>
</feature>
<comment type="caution">
    <text evidence="5">The sequence shown here is derived from an EMBL/GenBank/DDBJ whole genome shotgun (WGS) entry which is preliminary data.</text>
</comment>
<dbReference type="InterPro" id="IPR001969">
    <property type="entry name" value="Aspartic_peptidase_AS"/>
</dbReference>
<dbReference type="GO" id="GO:0004190">
    <property type="term" value="F:aspartic-type endopeptidase activity"/>
    <property type="evidence" value="ECO:0007669"/>
    <property type="project" value="InterPro"/>
</dbReference>
<feature type="compositionally biased region" description="Low complexity" evidence="1">
    <location>
        <begin position="1148"/>
        <end position="1162"/>
    </location>
</feature>
<evidence type="ECO:0000259" key="4">
    <source>
        <dbReference type="PROSITE" id="PS50800"/>
    </source>
</evidence>
<dbReference type="PROSITE" id="PS50800">
    <property type="entry name" value="SAP"/>
    <property type="match status" value="1"/>
</dbReference>
<dbReference type="PROSITE" id="PS50175">
    <property type="entry name" value="ASP_PROT_RETROV"/>
    <property type="match status" value="1"/>
</dbReference>
<dbReference type="PROSITE" id="PS00141">
    <property type="entry name" value="ASP_PROTEASE"/>
    <property type="match status" value="1"/>
</dbReference>
<feature type="domain" description="Peptidase A2" evidence="3">
    <location>
        <begin position="375"/>
        <end position="456"/>
    </location>
</feature>
<dbReference type="EMBL" id="CAJNDS010002527">
    <property type="protein sequence ID" value="CAE7512900.1"/>
    <property type="molecule type" value="Genomic_DNA"/>
</dbReference>
<feature type="transmembrane region" description="Helical" evidence="2">
    <location>
        <begin position="1968"/>
        <end position="1987"/>
    </location>
</feature>
<dbReference type="Proteomes" id="UP000604046">
    <property type="component" value="Unassembled WGS sequence"/>
</dbReference>
<evidence type="ECO:0000256" key="1">
    <source>
        <dbReference type="SAM" id="MobiDB-lite"/>
    </source>
</evidence>
<dbReference type="OrthoDB" id="413361at2759"/>
<evidence type="ECO:0000313" key="6">
    <source>
        <dbReference type="Proteomes" id="UP000604046"/>
    </source>
</evidence>
<feature type="transmembrane region" description="Helical" evidence="2">
    <location>
        <begin position="1908"/>
        <end position="1929"/>
    </location>
</feature>
<keyword evidence="2" id="KW-1133">Transmembrane helix</keyword>
<keyword evidence="2" id="KW-0472">Membrane</keyword>
<keyword evidence="6" id="KW-1185">Reference proteome</keyword>
<dbReference type="InterPro" id="IPR001995">
    <property type="entry name" value="Peptidase_A2_cat"/>
</dbReference>
<evidence type="ECO:0000256" key="2">
    <source>
        <dbReference type="SAM" id="Phobius"/>
    </source>
</evidence>
<evidence type="ECO:0000259" key="3">
    <source>
        <dbReference type="PROSITE" id="PS50175"/>
    </source>
</evidence>
<protein>
    <recommendedName>
        <fullName evidence="7">Retrovirus-related Pol polyprotein from transposon TNT 1-94</fullName>
    </recommendedName>
</protein>
<dbReference type="PANTHER" id="PTHR11439">
    <property type="entry name" value="GAG-POL-RELATED RETROTRANSPOSON"/>
    <property type="match status" value="1"/>
</dbReference>
<dbReference type="InterPro" id="IPR003034">
    <property type="entry name" value="SAP_dom"/>
</dbReference>
<proteinExistence type="predicted"/>
<dbReference type="GO" id="GO:0006508">
    <property type="term" value="P:proteolysis"/>
    <property type="evidence" value="ECO:0007669"/>
    <property type="project" value="InterPro"/>
</dbReference>
<name>A0A812TA31_9DINO</name>